<keyword evidence="9" id="KW-0325">Glycoprotein</keyword>
<dbReference type="Proteomes" id="UP001148018">
    <property type="component" value="Unassembled WGS sequence"/>
</dbReference>
<gene>
    <name evidence="13" type="ORF">NHX12_019989</name>
</gene>
<evidence type="ECO:0000313" key="14">
    <source>
        <dbReference type="Proteomes" id="UP001148018"/>
    </source>
</evidence>
<keyword evidence="5 10" id="KW-0245">EGF-like domain</keyword>
<dbReference type="SUPFAM" id="SSF57184">
    <property type="entry name" value="Growth factor receptor domain"/>
    <property type="match status" value="1"/>
</dbReference>
<keyword evidence="8" id="KW-1015">Disulfide bond</keyword>
<dbReference type="PROSITE" id="PS01187">
    <property type="entry name" value="EGF_CA"/>
    <property type="match status" value="1"/>
</dbReference>
<evidence type="ECO:0000256" key="9">
    <source>
        <dbReference type="ARBA" id="ARBA00023180"/>
    </source>
</evidence>
<comment type="caution">
    <text evidence="10">Lacks conserved residue(s) required for the propagation of feature annotation.</text>
</comment>
<dbReference type="InterPro" id="IPR049883">
    <property type="entry name" value="NOTCH1_EGF-like"/>
</dbReference>
<dbReference type="Gene3D" id="2.10.25.10">
    <property type="entry name" value="Laminin"/>
    <property type="match status" value="3"/>
</dbReference>
<keyword evidence="6" id="KW-0677">Repeat</keyword>
<dbReference type="PANTHER" id="PTHR46887:SF1">
    <property type="entry name" value="TANDEM C2 DOMAINS NUCLEAR PROTEIN"/>
    <property type="match status" value="1"/>
</dbReference>
<evidence type="ECO:0000259" key="11">
    <source>
        <dbReference type="PROSITE" id="PS50004"/>
    </source>
</evidence>
<comment type="similarity">
    <text evidence="2">Belongs to the fibulin family.</text>
</comment>
<evidence type="ECO:0000256" key="10">
    <source>
        <dbReference type="PROSITE-ProRule" id="PRU00076"/>
    </source>
</evidence>
<proteinExistence type="inferred from homology"/>
<dbReference type="InterPro" id="IPR001881">
    <property type="entry name" value="EGF-like_Ca-bd_dom"/>
</dbReference>
<protein>
    <recommendedName>
        <fullName evidence="15">C2 domain-containing protein</fullName>
    </recommendedName>
</protein>
<evidence type="ECO:0000256" key="4">
    <source>
        <dbReference type="ARBA" id="ARBA00022530"/>
    </source>
</evidence>
<name>A0A9Q0EYC4_9TELE</name>
<dbReference type="PROSITE" id="PS50026">
    <property type="entry name" value="EGF_3"/>
    <property type="match status" value="1"/>
</dbReference>
<keyword evidence="3" id="KW-0964">Secreted</keyword>
<evidence type="ECO:0000256" key="7">
    <source>
        <dbReference type="ARBA" id="ARBA00022837"/>
    </source>
</evidence>
<evidence type="ECO:0000256" key="1">
    <source>
        <dbReference type="ARBA" id="ARBA00004498"/>
    </source>
</evidence>
<dbReference type="SMART" id="SM00239">
    <property type="entry name" value="C2"/>
    <property type="match status" value="2"/>
</dbReference>
<comment type="caution">
    <text evidence="13">The sequence shown here is derived from an EMBL/GenBank/DDBJ whole genome shotgun (WGS) entry which is preliminary data.</text>
</comment>
<dbReference type="OrthoDB" id="4062651at2759"/>
<evidence type="ECO:0000256" key="2">
    <source>
        <dbReference type="ARBA" id="ARBA00006127"/>
    </source>
</evidence>
<keyword evidence="7" id="KW-0106">Calcium</keyword>
<dbReference type="InterPro" id="IPR030542">
    <property type="entry name" value="Tac2-N"/>
</dbReference>
<evidence type="ECO:0000256" key="8">
    <source>
        <dbReference type="ARBA" id="ARBA00023157"/>
    </source>
</evidence>
<dbReference type="Pfam" id="PF00168">
    <property type="entry name" value="C2"/>
    <property type="match status" value="1"/>
</dbReference>
<dbReference type="Gene3D" id="2.60.40.150">
    <property type="entry name" value="C2 domain"/>
    <property type="match status" value="2"/>
</dbReference>
<dbReference type="PROSITE" id="PS01186">
    <property type="entry name" value="EGF_2"/>
    <property type="match status" value="1"/>
</dbReference>
<evidence type="ECO:0000259" key="12">
    <source>
        <dbReference type="PROSITE" id="PS50026"/>
    </source>
</evidence>
<evidence type="ECO:0000256" key="6">
    <source>
        <dbReference type="ARBA" id="ARBA00022737"/>
    </source>
</evidence>
<feature type="domain" description="EGF-like" evidence="12">
    <location>
        <begin position="46"/>
        <end position="86"/>
    </location>
</feature>
<keyword evidence="4" id="KW-0272">Extracellular matrix</keyword>
<dbReference type="SUPFAM" id="SSF49562">
    <property type="entry name" value="C2 domain (Calcium/lipid-binding domain, CaLB)"/>
    <property type="match status" value="2"/>
</dbReference>
<evidence type="ECO:0000313" key="13">
    <source>
        <dbReference type="EMBL" id="KAJ3613743.1"/>
    </source>
</evidence>
<feature type="domain" description="C2" evidence="11">
    <location>
        <begin position="541"/>
        <end position="675"/>
    </location>
</feature>
<evidence type="ECO:0008006" key="15">
    <source>
        <dbReference type="Google" id="ProtNLM"/>
    </source>
</evidence>
<accession>A0A9Q0EYC4</accession>
<dbReference type="AlphaFoldDB" id="A0A9Q0EYC4"/>
<reference evidence="13" key="1">
    <citation type="submission" date="2022-07" db="EMBL/GenBank/DDBJ databases">
        <title>Chromosome-level genome of Muraenolepis orangiensis.</title>
        <authorList>
            <person name="Kim J."/>
        </authorList>
    </citation>
    <scope>NUCLEOTIDE SEQUENCE</scope>
    <source>
        <strain evidence="13">KU_S4_2022</strain>
        <tissue evidence="13">Muscle</tissue>
    </source>
</reference>
<dbReference type="InterPro" id="IPR055088">
    <property type="entry name" value="Fibulin_C"/>
</dbReference>
<dbReference type="InterPro" id="IPR000008">
    <property type="entry name" value="C2_dom"/>
</dbReference>
<dbReference type="InterPro" id="IPR000742">
    <property type="entry name" value="EGF"/>
</dbReference>
<dbReference type="InterPro" id="IPR035892">
    <property type="entry name" value="C2_domain_sf"/>
</dbReference>
<dbReference type="Pfam" id="PF07645">
    <property type="entry name" value="EGF_CA"/>
    <property type="match status" value="3"/>
</dbReference>
<dbReference type="EMBL" id="JANIIK010000035">
    <property type="protein sequence ID" value="KAJ3613743.1"/>
    <property type="molecule type" value="Genomic_DNA"/>
</dbReference>
<dbReference type="PROSITE" id="PS50004">
    <property type="entry name" value="C2"/>
    <property type="match status" value="1"/>
</dbReference>
<dbReference type="SUPFAM" id="SSF57196">
    <property type="entry name" value="EGF/Laminin"/>
    <property type="match status" value="1"/>
</dbReference>
<keyword evidence="14" id="KW-1185">Reference proteome</keyword>
<dbReference type="GO" id="GO:0005634">
    <property type="term" value="C:nucleus"/>
    <property type="evidence" value="ECO:0007669"/>
    <property type="project" value="InterPro"/>
</dbReference>
<feature type="non-terminal residue" evidence="13">
    <location>
        <position position="687"/>
    </location>
</feature>
<dbReference type="InterPro" id="IPR018097">
    <property type="entry name" value="EGF_Ca-bd_CS"/>
</dbReference>
<evidence type="ECO:0000256" key="3">
    <source>
        <dbReference type="ARBA" id="ARBA00022525"/>
    </source>
</evidence>
<dbReference type="SMART" id="SM00181">
    <property type="entry name" value="EGF"/>
    <property type="match status" value="2"/>
</dbReference>
<dbReference type="InterPro" id="IPR009030">
    <property type="entry name" value="Growth_fac_rcpt_cys_sf"/>
</dbReference>
<dbReference type="SMART" id="SM00179">
    <property type="entry name" value="EGF_CA"/>
    <property type="match status" value="3"/>
</dbReference>
<organism evidence="13 14">
    <name type="scientific">Muraenolepis orangiensis</name>
    <name type="common">Patagonian moray cod</name>
    <dbReference type="NCBI Taxonomy" id="630683"/>
    <lineage>
        <taxon>Eukaryota</taxon>
        <taxon>Metazoa</taxon>
        <taxon>Chordata</taxon>
        <taxon>Craniata</taxon>
        <taxon>Vertebrata</taxon>
        <taxon>Euteleostomi</taxon>
        <taxon>Actinopterygii</taxon>
        <taxon>Neopterygii</taxon>
        <taxon>Teleostei</taxon>
        <taxon>Neoteleostei</taxon>
        <taxon>Acanthomorphata</taxon>
        <taxon>Zeiogadaria</taxon>
        <taxon>Gadariae</taxon>
        <taxon>Gadiformes</taxon>
        <taxon>Muraenolepidoidei</taxon>
        <taxon>Muraenolepididae</taxon>
        <taxon>Muraenolepis</taxon>
    </lineage>
</organism>
<dbReference type="InterPro" id="IPR000152">
    <property type="entry name" value="EGF-type_Asp/Asn_hydroxyl_site"/>
</dbReference>
<dbReference type="Pfam" id="PF22914">
    <property type="entry name" value="Fibulin_C"/>
    <property type="match status" value="1"/>
</dbReference>
<dbReference type="GO" id="GO:0005509">
    <property type="term" value="F:calcium ion binding"/>
    <property type="evidence" value="ECO:0007669"/>
    <property type="project" value="InterPro"/>
</dbReference>
<evidence type="ECO:0000256" key="5">
    <source>
        <dbReference type="ARBA" id="ARBA00022536"/>
    </source>
</evidence>
<dbReference type="CDD" id="cd00054">
    <property type="entry name" value="EGF_CA"/>
    <property type="match status" value="3"/>
</dbReference>
<comment type="subcellular location">
    <subcellularLocation>
        <location evidence="1">Secreted</location>
        <location evidence="1">Extracellular space</location>
        <location evidence="1">Extracellular matrix</location>
    </subcellularLocation>
</comment>
<dbReference type="PANTHER" id="PTHR46887">
    <property type="entry name" value="TANDEM C2 DOMAINS NUCLEAR PROTEIN"/>
    <property type="match status" value="1"/>
</dbReference>
<dbReference type="FunFam" id="2.10.25.10:FF:000010">
    <property type="entry name" value="Pro-epidermal growth factor"/>
    <property type="match status" value="1"/>
</dbReference>
<dbReference type="PROSITE" id="PS00010">
    <property type="entry name" value="ASX_HYDROXYL"/>
    <property type="match status" value="1"/>
</dbReference>
<sequence>VCINTAGGYTCSCTEGYWLVAGHYGSFMCNCDEGFELAADGTTCIDLDECGFSEYLCQHRCVNTPGSFSCVCPPGYYVFEDERSCEDINECDTGNNTCTTAQVCFNFQGGFTCLDPLQCESPYIEVADNQCMCSAENRECQDKPFTILYRHMDLSSGRTVPADIFQMQATTRYPGAFYIFKVKSGDGERVFYMRVESRSPVGPRTSVSTRSGAAMECLKMCCKNYMGVKDDEPEKQDEVLMYRDLSTKKSVRVSEDYLLSKMPSDGREVPFVLPTFQPTYVQPRGTKYPSVQPGPQSSAVSRYAERKAELSVTDGPVLYGRPEAGLHPDQLAQLAQFMSPGSARRDTLQQNQNSVPQVPVCELKAGQQRLSSSMMDLSSPLGRMQRFDSVSSVQSSGSSMNLSMQSSLESIGLSGDECDQGKVCVRVSYQEALEQVWISLIQCSDLSVPVDRGDQQQRIRFKGVITTAKPVQFKSSIKDYVPDVMFMETFVFALRLQRLRSSALVLRLQAHSPRKRAVAQCVLPLRQLGPQETEHWLDLRPPSKASVCHAELHVATCFQAVSGRVQLQVIAANNLPAASTPLSQVFFVKAELQWLQRPPATKKTKALKASDGACQWAESFHFQLPSLDHAPALSLKLYSRSSVRRKQCLGEVVLGVDSPVVEAAEQWKNTLAQPEISVAAWHRLSRS</sequence>